<evidence type="ECO:0000313" key="3">
    <source>
        <dbReference type="EMBL" id="KAG2607862.1"/>
    </source>
</evidence>
<dbReference type="AlphaFoldDB" id="A0A8T0T804"/>
<sequence>MLLPAIGVSGSNELGARTGRLGFLATASLPATPSMWAHLFLIDRRCGRRAAHVARPPTPPPTSLLRRDNPHATAHREPEQAEGEKNLHPVRLASVLAYLYTPLAPPIP</sequence>
<keyword evidence="2" id="KW-1133">Transmembrane helix</keyword>
<organism evidence="3 4">
    <name type="scientific">Panicum virgatum</name>
    <name type="common">Blackwell switchgrass</name>
    <dbReference type="NCBI Taxonomy" id="38727"/>
    <lineage>
        <taxon>Eukaryota</taxon>
        <taxon>Viridiplantae</taxon>
        <taxon>Streptophyta</taxon>
        <taxon>Embryophyta</taxon>
        <taxon>Tracheophyta</taxon>
        <taxon>Spermatophyta</taxon>
        <taxon>Magnoliopsida</taxon>
        <taxon>Liliopsida</taxon>
        <taxon>Poales</taxon>
        <taxon>Poaceae</taxon>
        <taxon>PACMAD clade</taxon>
        <taxon>Panicoideae</taxon>
        <taxon>Panicodae</taxon>
        <taxon>Paniceae</taxon>
        <taxon>Panicinae</taxon>
        <taxon>Panicum</taxon>
        <taxon>Panicum sect. Hiantes</taxon>
    </lineage>
</organism>
<proteinExistence type="predicted"/>
<dbReference type="EMBL" id="CM029044">
    <property type="protein sequence ID" value="KAG2607862.1"/>
    <property type="molecule type" value="Genomic_DNA"/>
</dbReference>
<feature type="region of interest" description="Disordered" evidence="1">
    <location>
        <begin position="51"/>
        <end position="88"/>
    </location>
</feature>
<dbReference type="Proteomes" id="UP000823388">
    <property type="component" value="Chromosome 4N"/>
</dbReference>
<gene>
    <name evidence="3" type="ORF">PVAP13_4NG299511</name>
</gene>
<accession>A0A8T0T804</accession>
<name>A0A8T0T804_PANVG</name>
<protein>
    <submittedName>
        <fullName evidence="3">Uncharacterized protein</fullName>
    </submittedName>
</protein>
<feature type="transmembrane region" description="Helical" evidence="2">
    <location>
        <begin position="20"/>
        <end position="42"/>
    </location>
</feature>
<keyword evidence="2" id="KW-0472">Membrane</keyword>
<reference evidence="3" key="1">
    <citation type="submission" date="2020-05" db="EMBL/GenBank/DDBJ databases">
        <title>WGS assembly of Panicum virgatum.</title>
        <authorList>
            <person name="Lovell J.T."/>
            <person name="Jenkins J."/>
            <person name="Shu S."/>
            <person name="Juenger T.E."/>
            <person name="Schmutz J."/>
        </authorList>
    </citation>
    <scope>NUCLEOTIDE SEQUENCE</scope>
    <source>
        <strain evidence="3">AP13</strain>
    </source>
</reference>
<keyword evidence="4" id="KW-1185">Reference proteome</keyword>
<evidence type="ECO:0000256" key="2">
    <source>
        <dbReference type="SAM" id="Phobius"/>
    </source>
</evidence>
<feature type="compositionally biased region" description="Basic and acidic residues" evidence="1">
    <location>
        <begin position="65"/>
        <end position="87"/>
    </location>
</feature>
<comment type="caution">
    <text evidence="3">The sequence shown here is derived from an EMBL/GenBank/DDBJ whole genome shotgun (WGS) entry which is preliminary data.</text>
</comment>
<evidence type="ECO:0000256" key="1">
    <source>
        <dbReference type="SAM" id="MobiDB-lite"/>
    </source>
</evidence>
<keyword evidence="2" id="KW-0812">Transmembrane</keyword>
<evidence type="ECO:0000313" key="4">
    <source>
        <dbReference type="Proteomes" id="UP000823388"/>
    </source>
</evidence>